<dbReference type="SMART" id="SM00052">
    <property type="entry name" value="EAL"/>
    <property type="match status" value="1"/>
</dbReference>
<dbReference type="CDD" id="cd01949">
    <property type="entry name" value="GGDEF"/>
    <property type="match status" value="1"/>
</dbReference>
<dbReference type="Gene3D" id="3.20.20.450">
    <property type="entry name" value="EAL domain"/>
    <property type="match status" value="1"/>
</dbReference>
<dbReference type="InterPro" id="IPR029787">
    <property type="entry name" value="Nucleotide_cyclase"/>
</dbReference>
<keyword evidence="1" id="KW-0472">Membrane</keyword>
<dbReference type="InterPro" id="IPR035919">
    <property type="entry name" value="EAL_sf"/>
</dbReference>
<dbReference type="Pfam" id="PF00563">
    <property type="entry name" value="EAL"/>
    <property type="match status" value="1"/>
</dbReference>
<dbReference type="CDD" id="cd01948">
    <property type="entry name" value="EAL"/>
    <property type="match status" value="1"/>
</dbReference>
<dbReference type="InterPro" id="IPR000160">
    <property type="entry name" value="GGDEF_dom"/>
</dbReference>
<evidence type="ECO:0000313" key="5">
    <source>
        <dbReference type="EMBL" id="MDR6333912.1"/>
    </source>
</evidence>
<dbReference type="PROSITE" id="PS50883">
    <property type="entry name" value="EAL"/>
    <property type="match status" value="1"/>
</dbReference>
<dbReference type="PROSITE" id="PS50887">
    <property type="entry name" value="GGDEF"/>
    <property type="match status" value="1"/>
</dbReference>
<protein>
    <submittedName>
        <fullName evidence="5">Diguanylate cyclase (GGDEF)-like protein</fullName>
    </submittedName>
</protein>
<feature type="transmembrane region" description="Helical" evidence="1">
    <location>
        <begin position="153"/>
        <end position="171"/>
    </location>
</feature>
<dbReference type="PANTHER" id="PTHR44757:SF2">
    <property type="entry name" value="BIOFILM ARCHITECTURE MAINTENANCE PROTEIN MBAA"/>
    <property type="match status" value="1"/>
</dbReference>
<dbReference type="Proteomes" id="UP001245370">
    <property type="component" value="Unassembled WGS sequence"/>
</dbReference>
<dbReference type="InterPro" id="IPR052155">
    <property type="entry name" value="Biofilm_reg_signaling"/>
</dbReference>
<dbReference type="Pfam" id="PF00990">
    <property type="entry name" value="GGDEF"/>
    <property type="match status" value="1"/>
</dbReference>
<dbReference type="Proteomes" id="UP001144397">
    <property type="component" value="Unassembled WGS sequence"/>
</dbReference>
<dbReference type="SUPFAM" id="SSF141868">
    <property type="entry name" value="EAL domain-like"/>
    <property type="match status" value="1"/>
</dbReference>
<dbReference type="SUPFAM" id="SSF55073">
    <property type="entry name" value="Nucleotide cyclase"/>
    <property type="match status" value="1"/>
</dbReference>
<feature type="transmembrane region" description="Helical" evidence="1">
    <location>
        <begin position="177"/>
        <end position="199"/>
    </location>
</feature>
<proteinExistence type="predicted"/>
<dbReference type="SMART" id="SM00267">
    <property type="entry name" value="GGDEF"/>
    <property type="match status" value="1"/>
</dbReference>
<feature type="domain" description="EAL" evidence="2">
    <location>
        <begin position="520"/>
        <end position="775"/>
    </location>
</feature>
<dbReference type="Gene3D" id="3.30.450.20">
    <property type="entry name" value="PAS domain"/>
    <property type="match status" value="1"/>
</dbReference>
<keyword evidence="1" id="KW-1133">Transmembrane helix</keyword>
<reference evidence="5 7" key="2">
    <citation type="submission" date="2023-07" db="EMBL/GenBank/DDBJ databases">
        <title>Genomic Encyclopedia of Type Strains, Phase IV (KMG-IV): sequencing the most valuable type-strain genomes for metagenomic binning, comparative biology and taxonomic classification.</title>
        <authorList>
            <person name="Goeker M."/>
        </authorList>
    </citation>
    <scope>NUCLEOTIDE SEQUENCE [LARGE SCALE GENOMIC DNA]</scope>
    <source>
        <strain evidence="5 7">DSM 338</strain>
    </source>
</reference>
<dbReference type="SUPFAM" id="SSF55785">
    <property type="entry name" value="PYP-like sensor domain (PAS domain)"/>
    <property type="match status" value="1"/>
</dbReference>
<comment type="caution">
    <text evidence="4">The sequence shown here is derived from an EMBL/GenBank/DDBJ whole genome shotgun (WGS) entry which is preliminary data.</text>
</comment>
<sequence length="789" mass="85285">MRGITGQVGNSDGLGGAEDVRLSAFGGEFVDKATEQRFRTACLEETRRHGRLLFAASVILNALFLMSDWRFAGTAHFVVAVSARFGVVTLSLLCLVAVQIATTPGRMTAIYLVWLWGISAAIAVLVSSHTDLALFVVMLLPTVFYLAVPIPFGWLVSGGFGASALLLYGYLDRSAGWQVGVGLALAVAVLNTMLALIAARANRTERRFWSVVRAEREANEKLRASEDILENTFQAVPIPLVVARLEDGRHIKSNEAARRFYGGTLDLPDAGGLCEASLGGEGALSLRDRLRRDGIATEFETTVTLADGEERQVVMAAAVTRSGPSPNLVAALVDVTDRRAAERRARYAASHDALTGLPNRSAFHEGLEAALARRKPGQGICVLLLDLDGLKDVNDTLGHDAGDAVLMETAHRLDALVDQPALIARLGGDEFVCAIEGPDPIGLGRRVAQSILAELRRPLLHAGRHFSTRASVGIAVCPEHDCSYGELMKDADLALYAAKQQGRNRVVVYAPAMRQAVLERVALNRAMIGALADDEIVPYYQPKVSLTTGQLAGVEALVRWRRSPHSILSPSAFEAALSDPELAVLIGERMVRRVASDVRGWIELGYDCGRVAINLAPAQFTNRDLAPTLLRQFHAAGVEPSHFDVEITETVFLGRSSDHVAPILDELNRAGVRVALDDFGTGYAGLIHLKQLPIDTIKIDQSFVKDIERDAFDTAIVCAVIELGRKLGMRVVAEGLETAGQARFLRDNGCELAQGFLFFRPLAAPEMTDLLRAERPDTAAARLALFEAN</sequence>
<evidence type="ECO:0000259" key="2">
    <source>
        <dbReference type="PROSITE" id="PS50883"/>
    </source>
</evidence>
<accession>A0A9W6CM40</accession>
<organism evidence="4 6">
    <name type="scientific">Xanthobacter flavus</name>
    <dbReference type="NCBI Taxonomy" id="281"/>
    <lineage>
        <taxon>Bacteria</taxon>
        <taxon>Pseudomonadati</taxon>
        <taxon>Pseudomonadota</taxon>
        <taxon>Alphaproteobacteria</taxon>
        <taxon>Hyphomicrobiales</taxon>
        <taxon>Xanthobacteraceae</taxon>
        <taxon>Xanthobacter</taxon>
    </lineage>
</organism>
<dbReference type="EMBL" id="JAVDPY010000003">
    <property type="protein sequence ID" value="MDR6333912.1"/>
    <property type="molecule type" value="Genomic_DNA"/>
</dbReference>
<dbReference type="InterPro" id="IPR001633">
    <property type="entry name" value="EAL_dom"/>
</dbReference>
<dbReference type="EMBL" id="BSDO01000001">
    <property type="protein sequence ID" value="GLI20333.1"/>
    <property type="molecule type" value="Genomic_DNA"/>
</dbReference>
<dbReference type="PANTHER" id="PTHR44757">
    <property type="entry name" value="DIGUANYLATE CYCLASE DGCP"/>
    <property type="match status" value="1"/>
</dbReference>
<keyword evidence="7" id="KW-1185">Reference proteome</keyword>
<evidence type="ECO:0000313" key="7">
    <source>
        <dbReference type="Proteomes" id="UP001245370"/>
    </source>
</evidence>
<dbReference type="Gene3D" id="3.30.70.270">
    <property type="match status" value="1"/>
</dbReference>
<reference evidence="4" key="1">
    <citation type="submission" date="2022-12" db="EMBL/GenBank/DDBJ databases">
        <title>Reference genome sequencing for broad-spectrum identification of bacterial and archaeal isolates by mass spectrometry.</title>
        <authorList>
            <person name="Sekiguchi Y."/>
            <person name="Tourlousse D.M."/>
        </authorList>
    </citation>
    <scope>NUCLEOTIDE SEQUENCE</scope>
    <source>
        <strain evidence="4">301</strain>
    </source>
</reference>
<evidence type="ECO:0000259" key="3">
    <source>
        <dbReference type="PROSITE" id="PS50887"/>
    </source>
</evidence>
<dbReference type="InterPro" id="IPR043128">
    <property type="entry name" value="Rev_trsase/Diguanyl_cyclase"/>
</dbReference>
<name>A0A9W6CM40_XANFL</name>
<keyword evidence="1" id="KW-0812">Transmembrane</keyword>
<dbReference type="GeneID" id="95760799"/>
<dbReference type="AlphaFoldDB" id="A0A9W6CM40"/>
<dbReference type="RefSeq" id="WP_281804390.1">
    <property type="nucleotide sequence ID" value="NZ_BSDO01000001.1"/>
</dbReference>
<feature type="transmembrane region" description="Helical" evidence="1">
    <location>
        <begin position="109"/>
        <end position="126"/>
    </location>
</feature>
<feature type="transmembrane region" description="Helical" evidence="1">
    <location>
        <begin position="52"/>
        <end position="71"/>
    </location>
</feature>
<dbReference type="InterPro" id="IPR035965">
    <property type="entry name" value="PAS-like_dom_sf"/>
</dbReference>
<feature type="transmembrane region" description="Helical" evidence="1">
    <location>
        <begin position="77"/>
        <end position="97"/>
    </location>
</feature>
<feature type="domain" description="GGDEF" evidence="3">
    <location>
        <begin position="378"/>
        <end position="511"/>
    </location>
</feature>
<gene>
    <name evidence="5" type="ORF">GGQ86_002382</name>
    <name evidence="4" type="ORF">XFLAVUS301_00070</name>
</gene>
<dbReference type="NCBIfam" id="TIGR00254">
    <property type="entry name" value="GGDEF"/>
    <property type="match status" value="1"/>
</dbReference>
<evidence type="ECO:0000313" key="4">
    <source>
        <dbReference type="EMBL" id="GLI20333.1"/>
    </source>
</evidence>
<evidence type="ECO:0000256" key="1">
    <source>
        <dbReference type="SAM" id="Phobius"/>
    </source>
</evidence>
<evidence type="ECO:0000313" key="6">
    <source>
        <dbReference type="Proteomes" id="UP001144397"/>
    </source>
</evidence>